<evidence type="ECO:0000256" key="2">
    <source>
        <dbReference type="ARBA" id="ARBA00022771"/>
    </source>
</evidence>
<keyword evidence="5" id="KW-0238">DNA-binding</keyword>
<dbReference type="PRINTS" id="PR00398">
    <property type="entry name" value="STRDHORMONER"/>
</dbReference>
<sequence>MKSRKRCTSCRMKKCIQMGMKRQLLQSKGTEDYKSPETCDLNSDTTSSLTNDTFDDIIDNNEKETNEMQIIMASNSNENNNFLHDINVNDMFVKLSFSPVFSHLDSYKTFSDLETNRLSELFISSKVFNYKSDNKEINTNEVTDLYQINYTCNGLMERDVEDIVYLTKNLKSFNNLCFNDQLAVIKYGCLEILMLRYSTLYDINSDFYSWGRRYKNQKESGFRLSVLKNEKNDLYLFYKDFMVKINTECDQDGIILDAVS</sequence>
<evidence type="ECO:0000256" key="4">
    <source>
        <dbReference type="ARBA" id="ARBA00023015"/>
    </source>
</evidence>
<dbReference type="InterPro" id="IPR035500">
    <property type="entry name" value="NHR-like_dom_sf"/>
</dbReference>
<keyword evidence="6" id="KW-0804">Transcription</keyword>
<dbReference type="Gene3D" id="3.30.50.10">
    <property type="entry name" value="Erythroid Transcription Factor GATA-1, subunit A"/>
    <property type="match status" value="1"/>
</dbReference>
<keyword evidence="10" id="KW-1185">Reference proteome</keyword>
<dbReference type="EMBL" id="OC855277">
    <property type="protein sequence ID" value="CAD7621658.1"/>
    <property type="molecule type" value="Genomic_DNA"/>
</dbReference>
<keyword evidence="3" id="KW-0862">Zinc</keyword>
<evidence type="ECO:0000256" key="7">
    <source>
        <dbReference type="ARBA" id="ARBA00023170"/>
    </source>
</evidence>
<accession>A0A7R9KF04</accession>
<dbReference type="AlphaFoldDB" id="A0A7R9KF04"/>
<evidence type="ECO:0000313" key="9">
    <source>
        <dbReference type="EMBL" id="CAD7621658.1"/>
    </source>
</evidence>
<dbReference type="SUPFAM" id="SSF48508">
    <property type="entry name" value="Nuclear receptor ligand-binding domain"/>
    <property type="match status" value="1"/>
</dbReference>
<evidence type="ECO:0000256" key="6">
    <source>
        <dbReference type="ARBA" id="ARBA00023163"/>
    </source>
</evidence>
<dbReference type="GO" id="GO:0004879">
    <property type="term" value="F:nuclear receptor activity"/>
    <property type="evidence" value="ECO:0007669"/>
    <property type="project" value="TreeGrafter"/>
</dbReference>
<organism evidence="9">
    <name type="scientific">Medioppia subpectinata</name>
    <dbReference type="NCBI Taxonomy" id="1979941"/>
    <lineage>
        <taxon>Eukaryota</taxon>
        <taxon>Metazoa</taxon>
        <taxon>Ecdysozoa</taxon>
        <taxon>Arthropoda</taxon>
        <taxon>Chelicerata</taxon>
        <taxon>Arachnida</taxon>
        <taxon>Acari</taxon>
        <taxon>Acariformes</taxon>
        <taxon>Sarcoptiformes</taxon>
        <taxon>Oribatida</taxon>
        <taxon>Brachypylina</taxon>
        <taxon>Oppioidea</taxon>
        <taxon>Oppiidae</taxon>
        <taxon>Medioppia</taxon>
    </lineage>
</organism>
<proteinExistence type="predicted"/>
<evidence type="ECO:0008006" key="11">
    <source>
        <dbReference type="Google" id="ProtNLM"/>
    </source>
</evidence>
<dbReference type="EMBL" id="CAJPIZ010000702">
    <property type="protein sequence ID" value="CAG2102088.1"/>
    <property type="molecule type" value="Genomic_DNA"/>
</dbReference>
<dbReference type="Gene3D" id="1.10.565.10">
    <property type="entry name" value="Retinoid X Receptor"/>
    <property type="match status" value="1"/>
</dbReference>
<protein>
    <recommendedName>
        <fullName evidence="11">Nuclear receptor domain-containing protein</fullName>
    </recommendedName>
</protein>
<gene>
    <name evidence="9" type="ORF">OSB1V03_LOCUS2129</name>
</gene>
<dbReference type="PANTHER" id="PTHR24082">
    <property type="entry name" value="NUCLEAR HORMONE RECEPTOR"/>
    <property type="match status" value="1"/>
</dbReference>
<reference evidence="9" key="1">
    <citation type="submission" date="2020-11" db="EMBL/GenBank/DDBJ databases">
        <authorList>
            <person name="Tran Van P."/>
        </authorList>
    </citation>
    <scope>NUCLEOTIDE SEQUENCE</scope>
</reference>
<dbReference type="PANTHER" id="PTHR24082:SF507">
    <property type="entry name" value="BILE ACID RECEPTOR-RELATED"/>
    <property type="match status" value="1"/>
</dbReference>
<dbReference type="GO" id="GO:0045944">
    <property type="term" value="P:positive regulation of transcription by RNA polymerase II"/>
    <property type="evidence" value="ECO:0007669"/>
    <property type="project" value="TreeGrafter"/>
</dbReference>
<keyword evidence="4" id="KW-0805">Transcription regulation</keyword>
<dbReference type="InterPro" id="IPR050234">
    <property type="entry name" value="Nuclear_hormone_rcpt_NR1"/>
</dbReference>
<dbReference type="GO" id="GO:0030154">
    <property type="term" value="P:cell differentiation"/>
    <property type="evidence" value="ECO:0007669"/>
    <property type="project" value="TreeGrafter"/>
</dbReference>
<dbReference type="Proteomes" id="UP000759131">
    <property type="component" value="Unassembled WGS sequence"/>
</dbReference>
<keyword evidence="2" id="KW-0863">Zinc-finger</keyword>
<keyword evidence="8" id="KW-0539">Nucleus</keyword>
<dbReference type="InterPro" id="IPR001723">
    <property type="entry name" value="Nuclear_hrmn_rcpt"/>
</dbReference>
<evidence type="ECO:0000313" key="10">
    <source>
        <dbReference type="Proteomes" id="UP000759131"/>
    </source>
</evidence>
<keyword evidence="1" id="KW-0479">Metal-binding</keyword>
<dbReference type="SUPFAM" id="SSF57716">
    <property type="entry name" value="Glucocorticoid receptor-like (DNA-binding domain)"/>
    <property type="match status" value="1"/>
</dbReference>
<evidence type="ECO:0000256" key="8">
    <source>
        <dbReference type="ARBA" id="ARBA00023242"/>
    </source>
</evidence>
<name>A0A7R9KF04_9ACAR</name>
<keyword evidence="7" id="KW-0675">Receptor</keyword>
<dbReference type="GO" id="GO:0000978">
    <property type="term" value="F:RNA polymerase II cis-regulatory region sequence-specific DNA binding"/>
    <property type="evidence" value="ECO:0007669"/>
    <property type="project" value="TreeGrafter"/>
</dbReference>
<dbReference type="GO" id="GO:0000122">
    <property type="term" value="P:negative regulation of transcription by RNA polymerase II"/>
    <property type="evidence" value="ECO:0007669"/>
    <property type="project" value="TreeGrafter"/>
</dbReference>
<evidence type="ECO:0000256" key="5">
    <source>
        <dbReference type="ARBA" id="ARBA00023125"/>
    </source>
</evidence>
<dbReference type="InterPro" id="IPR013088">
    <property type="entry name" value="Znf_NHR/GATA"/>
</dbReference>
<evidence type="ECO:0000256" key="1">
    <source>
        <dbReference type="ARBA" id="ARBA00022723"/>
    </source>
</evidence>
<dbReference type="GO" id="GO:0008270">
    <property type="term" value="F:zinc ion binding"/>
    <property type="evidence" value="ECO:0007669"/>
    <property type="project" value="UniProtKB-KW"/>
</dbReference>
<evidence type="ECO:0000256" key="3">
    <source>
        <dbReference type="ARBA" id="ARBA00022833"/>
    </source>
</evidence>
<dbReference type="OrthoDB" id="6352325at2759"/>